<feature type="domain" description="Integrase catalytic" evidence="1">
    <location>
        <begin position="1"/>
        <end position="177"/>
    </location>
</feature>
<dbReference type="InterPro" id="IPR001584">
    <property type="entry name" value="Integrase_cat-core"/>
</dbReference>
<dbReference type="PROSITE" id="PS50994">
    <property type="entry name" value="INTEGRASE"/>
    <property type="match status" value="1"/>
</dbReference>
<organism evidence="2 3">
    <name type="scientific">Sphingopyxis soli</name>
    <dbReference type="NCBI Taxonomy" id="592051"/>
    <lineage>
        <taxon>Bacteria</taxon>
        <taxon>Pseudomonadati</taxon>
        <taxon>Pseudomonadota</taxon>
        <taxon>Alphaproteobacteria</taxon>
        <taxon>Sphingomonadales</taxon>
        <taxon>Sphingomonadaceae</taxon>
        <taxon>Sphingopyxis</taxon>
    </lineage>
</organism>
<keyword evidence="3" id="KW-1185">Reference proteome</keyword>
<name>A0ABN1LV31_9SPHN</name>
<dbReference type="Gene3D" id="3.30.420.10">
    <property type="entry name" value="Ribonuclease H-like superfamily/Ribonuclease H"/>
    <property type="match status" value="1"/>
</dbReference>
<accession>A0ABN1LV31</accession>
<dbReference type="InterPro" id="IPR036397">
    <property type="entry name" value="RNaseH_sf"/>
</dbReference>
<reference evidence="2 3" key="1">
    <citation type="journal article" date="2019" name="Int. J. Syst. Evol. Microbiol.">
        <title>The Global Catalogue of Microorganisms (GCM) 10K type strain sequencing project: providing services to taxonomists for standard genome sequencing and annotation.</title>
        <authorList>
            <consortium name="The Broad Institute Genomics Platform"/>
            <consortium name="The Broad Institute Genome Sequencing Center for Infectious Disease"/>
            <person name="Wu L."/>
            <person name="Ma J."/>
        </authorList>
    </citation>
    <scope>NUCLEOTIDE SEQUENCE [LARGE SCALE GENOMIC DNA]</scope>
    <source>
        <strain evidence="2 3">JCM 15910</strain>
    </source>
</reference>
<dbReference type="InterPro" id="IPR012337">
    <property type="entry name" value="RNaseH-like_sf"/>
</dbReference>
<sequence length="197" mass="22329">MVPACDKDYAIGYLHIDIAELRYEGGKGFLYGAVDRTSKLVSARICRKAAKLAAAAFLKSLVRAVPCRIHTVLTDNGVRFTQLPRGQSRGWLVHIFARVSLENGIEHRLTKPYHPWTNGQAERMVGTIKEATVKSFHYGSIRELRQHGSDWLIAYNFAKQLKALKFRTPYDAIEKLWETKPDAFIVKPNHHMPGPDT</sequence>
<evidence type="ECO:0000313" key="2">
    <source>
        <dbReference type="EMBL" id="GAA0860729.1"/>
    </source>
</evidence>
<dbReference type="Proteomes" id="UP001500738">
    <property type="component" value="Unassembled WGS sequence"/>
</dbReference>
<comment type="caution">
    <text evidence="2">The sequence shown here is derived from an EMBL/GenBank/DDBJ whole genome shotgun (WGS) entry which is preliminary data.</text>
</comment>
<proteinExistence type="predicted"/>
<dbReference type="PANTHER" id="PTHR35004:SF7">
    <property type="entry name" value="INTEGRASE PROTEIN"/>
    <property type="match status" value="1"/>
</dbReference>
<dbReference type="Pfam" id="PF13683">
    <property type="entry name" value="rve_3"/>
    <property type="match status" value="1"/>
</dbReference>
<gene>
    <name evidence="2" type="ORF">GCM10009115_00440</name>
</gene>
<dbReference type="EMBL" id="BAAAFE010000001">
    <property type="protein sequence ID" value="GAA0860729.1"/>
    <property type="molecule type" value="Genomic_DNA"/>
</dbReference>
<protein>
    <recommendedName>
        <fullName evidence="1">Integrase catalytic domain-containing protein</fullName>
    </recommendedName>
</protein>
<evidence type="ECO:0000313" key="3">
    <source>
        <dbReference type="Proteomes" id="UP001500738"/>
    </source>
</evidence>
<dbReference type="SUPFAM" id="SSF53098">
    <property type="entry name" value="Ribonuclease H-like"/>
    <property type="match status" value="1"/>
</dbReference>
<evidence type="ECO:0000259" key="1">
    <source>
        <dbReference type="PROSITE" id="PS50994"/>
    </source>
</evidence>
<dbReference type="PANTHER" id="PTHR35004">
    <property type="entry name" value="TRANSPOSASE RV3428C-RELATED"/>
    <property type="match status" value="1"/>
</dbReference>